<protein>
    <submittedName>
        <fullName evidence="1">MCE-family protein mce3d</fullName>
    </submittedName>
</protein>
<dbReference type="Proteomes" id="UP000189229">
    <property type="component" value="Unassembled WGS sequence"/>
</dbReference>
<evidence type="ECO:0000313" key="1">
    <source>
        <dbReference type="EMBL" id="OOK82411.1"/>
    </source>
</evidence>
<dbReference type="AlphaFoldDB" id="A0A1V3XV65"/>
<comment type="caution">
    <text evidence="1">The sequence shown here is derived from an EMBL/GenBank/DDBJ whole genome shotgun (WGS) entry which is preliminary data.</text>
</comment>
<evidence type="ECO:0000313" key="2">
    <source>
        <dbReference type="Proteomes" id="UP000189229"/>
    </source>
</evidence>
<accession>A0A1V3XV65</accession>
<organism evidence="1 2">
    <name type="scientific">Mycobacterium kansasii</name>
    <dbReference type="NCBI Taxonomy" id="1768"/>
    <lineage>
        <taxon>Bacteria</taxon>
        <taxon>Bacillati</taxon>
        <taxon>Actinomycetota</taxon>
        <taxon>Actinomycetes</taxon>
        <taxon>Mycobacteriales</taxon>
        <taxon>Mycobacteriaceae</taxon>
        <taxon>Mycobacterium</taxon>
    </lineage>
</organism>
<gene>
    <name evidence="1" type="ORF">BZL30_1002</name>
</gene>
<name>A0A1V3XV65_MYCKA</name>
<reference evidence="1 2" key="1">
    <citation type="submission" date="2017-02" db="EMBL/GenBank/DDBJ databases">
        <title>Complete genome sequences of Mycobacterium kansasii strains isolated from rhesus macaques.</title>
        <authorList>
            <person name="Panda A."/>
            <person name="Nagaraj S."/>
            <person name="Zhao X."/>
            <person name="Tettelin H."/>
            <person name="Detolla L.J."/>
        </authorList>
    </citation>
    <scope>NUCLEOTIDE SEQUENCE [LARGE SCALE GENOMIC DNA]</scope>
    <source>
        <strain evidence="1 2">11-3813</strain>
    </source>
</reference>
<sequence length="130" mass="13807">MNIYQPAQGTLSGAPALNNFANPIAFLCGAIQAASRLGYEQSAKLCVQYLAPIIKNRQYNFPPLGENLIVGAVARPNEVTYSEDWMRPDYVPPPSNSTAAVDIPSLPAEVHPADPAAGLRGLLLPFEGGS</sequence>
<proteinExistence type="predicted"/>
<dbReference type="EMBL" id="MVBM01000001">
    <property type="protein sequence ID" value="OOK82411.1"/>
    <property type="molecule type" value="Genomic_DNA"/>
</dbReference>